<gene>
    <name evidence="15" type="ORF">W97_06672</name>
</gene>
<evidence type="ECO:0000256" key="10">
    <source>
        <dbReference type="PIRNR" id="PIRNR005727"/>
    </source>
</evidence>
<feature type="compositionally biased region" description="Basic and acidic residues" evidence="11">
    <location>
        <begin position="495"/>
        <end position="507"/>
    </location>
</feature>
<evidence type="ECO:0000259" key="12">
    <source>
        <dbReference type="Pfam" id="PF01602"/>
    </source>
</evidence>
<protein>
    <recommendedName>
        <fullName evidence="10">Coatomer subunit beta</fullName>
    </recommendedName>
    <alternativeName>
        <fullName evidence="10">Beta-coat protein</fullName>
    </alternativeName>
</protein>
<evidence type="ECO:0000313" key="16">
    <source>
        <dbReference type="Proteomes" id="UP000016924"/>
    </source>
</evidence>
<dbReference type="GO" id="GO:0000139">
    <property type="term" value="C:Golgi membrane"/>
    <property type="evidence" value="ECO:0007669"/>
    <property type="project" value="UniProtKB-SubCell"/>
</dbReference>
<keyword evidence="3 10" id="KW-0963">Cytoplasm</keyword>
<evidence type="ECO:0000256" key="3">
    <source>
        <dbReference type="ARBA" id="ARBA00022490"/>
    </source>
</evidence>
<evidence type="ECO:0000256" key="1">
    <source>
        <dbReference type="ARBA" id="ARBA00004255"/>
    </source>
</evidence>
<organism evidence="15 16">
    <name type="scientific">Coniosporium apollinis (strain CBS 100218)</name>
    <name type="common">Rock-inhabiting black yeast</name>
    <dbReference type="NCBI Taxonomy" id="1168221"/>
    <lineage>
        <taxon>Eukaryota</taxon>
        <taxon>Fungi</taxon>
        <taxon>Dikarya</taxon>
        <taxon>Ascomycota</taxon>
        <taxon>Pezizomycotina</taxon>
        <taxon>Dothideomycetes</taxon>
        <taxon>Dothideomycetes incertae sedis</taxon>
        <taxon>Coniosporium</taxon>
    </lineage>
</organism>
<dbReference type="Pfam" id="PF01602">
    <property type="entry name" value="Adaptin_N"/>
    <property type="match status" value="1"/>
</dbReference>
<evidence type="ECO:0000256" key="7">
    <source>
        <dbReference type="ARBA" id="ARBA00023034"/>
    </source>
</evidence>
<evidence type="ECO:0000256" key="2">
    <source>
        <dbReference type="ARBA" id="ARBA00022448"/>
    </source>
</evidence>
<keyword evidence="7 10" id="KW-0333">Golgi apparatus</keyword>
<dbReference type="RefSeq" id="XP_007782736.1">
    <property type="nucleotide sequence ID" value="XM_007784546.1"/>
</dbReference>
<keyword evidence="5 10" id="KW-0931">ER-Golgi transport</keyword>
<dbReference type="InterPro" id="IPR016024">
    <property type="entry name" value="ARM-type_fold"/>
</dbReference>
<keyword evidence="4" id="KW-0677">Repeat</keyword>
<evidence type="ECO:0000259" key="13">
    <source>
        <dbReference type="Pfam" id="PF07718"/>
    </source>
</evidence>
<evidence type="ECO:0000256" key="8">
    <source>
        <dbReference type="ARBA" id="ARBA00023136"/>
    </source>
</evidence>
<evidence type="ECO:0000256" key="5">
    <source>
        <dbReference type="ARBA" id="ARBA00022892"/>
    </source>
</evidence>
<feature type="domain" description="Coatomer beta subunit appendage platform" evidence="14">
    <location>
        <begin position="821"/>
        <end position="947"/>
    </location>
</feature>
<dbReference type="Pfam" id="PF07718">
    <property type="entry name" value="Coatamer_beta_C"/>
    <property type="match status" value="1"/>
</dbReference>
<keyword evidence="16" id="KW-1185">Reference proteome</keyword>
<keyword evidence="6 10" id="KW-0653">Protein transport</keyword>
<dbReference type="GO" id="GO:0006886">
    <property type="term" value="P:intracellular protein transport"/>
    <property type="evidence" value="ECO:0007669"/>
    <property type="project" value="InterPro"/>
</dbReference>
<dbReference type="HOGENOM" id="CLU_006949_0_0_1"/>
<dbReference type="OMA" id="IYKNFDW"/>
<dbReference type="EMBL" id="JH767587">
    <property type="protein sequence ID" value="EON67419.1"/>
    <property type="molecule type" value="Genomic_DNA"/>
</dbReference>
<keyword evidence="2 10" id="KW-0813">Transport</keyword>
<dbReference type="GO" id="GO:0006891">
    <property type="term" value="P:intra-Golgi vesicle-mediated transport"/>
    <property type="evidence" value="ECO:0007669"/>
    <property type="project" value="TreeGrafter"/>
</dbReference>
<dbReference type="GO" id="GO:0005198">
    <property type="term" value="F:structural molecule activity"/>
    <property type="evidence" value="ECO:0007669"/>
    <property type="project" value="InterPro"/>
</dbReference>
<evidence type="ECO:0000313" key="15">
    <source>
        <dbReference type="EMBL" id="EON67419.1"/>
    </source>
</evidence>
<dbReference type="GeneID" id="19903983"/>
<dbReference type="GO" id="GO:0006888">
    <property type="term" value="P:endoplasmic reticulum to Golgi vesicle-mediated transport"/>
    <property type="evidence" value="ECO:0007669"/>
    <property type="project" value="EnsemblFungi"/>
</dbReference>
<feature type="domain" description="Clathrin/coatomer adaptor adaptin-like N-terminal" evidence="12">
    <location>
        <begin position="21"/>
        <end position="490"/>
    </location>
</feature>
<comment type="function">
    <text evidence="10">The coatomer is a cytosolic protein complex that binds to dilysine motifs and reversibly associates with Golgi non-clathrin-coated vesicles, which further mediate biosynthetic protein transport from the ER, via the Golgi up to the trans Golgi network. Coatomer complex is required for budding from Golgi membranes, and is essential for the retrograde Golgi-to-ER transport of dilysine-tagged proteins.</text>
</comment>
<reference evidence="16" key="1">
    <citation type="submission" date="2012-06" db="EMBL/GenBank/DDBJ databases">
        <title>The genome sequence of Coniosporium apollinis CBS 100218.</title>
        <authorList>
            <consortium name="The Broad Institute Genome Sequencing Platform"/>
            <person name="Cuomo C."/>
            <person name="Gorbushina A."/>
            <person name="Noack S."/>
            <person name="Walker B."/>
            <person name="Young S.K."/>
            <person name="Zeng Q."/>
            <person name="Gargeya S."/>
            <person name="Fitzgerald M."/>
            <person name="Haas B."/>
            <person name="Abouelleil A."/>
            <person name="Alvarado L."/>
            <person name="Arachchi H.M."/>
            <person name="Berlin A.M."/>
            <person name="Chapman S.B."/>
            <person name="Goldberg J."/>
            <person name="Griggs A."/>
            <person name="Gujja S."/>
            <person name="Hansen M."/>
            <person name="Howarth C."/>
            <person name="Imamovic A."/>
            <person name="Larimer J."/>
            <person name="McCowan C."/>
            <person name="Montmayeur A."/>
            <person name="Murphy C."/>
            <person name="Neiman D."/>
            <person name="Pearson M."/>
            <person name="Priest M."/>
            <person name="Roberts A."/>
            <person name="Saif S."/>
            <person name="Shea T."/>
            <person name="Sisk P."/>
            <person name="Sykes S."/>
            <person name="Wortman J."/>
            <person name="Nusbaum C."/>
            <person name="Birren B."/>
        </authorList>
    </citation>
    <scope>NUCLEOTIDE SEQUENCE [LARGE SCALE GENOMIC DNA]</scope>
    <source>
        <strain evidence="16">CBS 100218</strain>
    </source>
</reference>
<evidence type="ECO:0000256" key="4">
    <source>
        <dbReference type="ARBA" id="ARBA00022737"/>
    </source>
</evidence>
<dbReference type="PANTHER" id="PTHR10635">
    <property type="entry name" value="COATOMER SUBUNIT BETA"/>
    <property type="match status" value="1"/>
</dbReference>
<proteinExistence type="predicted"/>
<dbReference type="STRING" id="1168221.R7Z048"/>
<evidence type="ECO:0000259" key="14">
    <source>
        <dbReference type="Pfam" id="PF14806"/>
    </source>
</evidence>
<name>R7Z048_CONA1</name>
<evidence type="ECO:0000256" key="6">
    <source>
        <dbReference type="ARBA" id="ARBA00022927"/>
    </source>
</evidence>
<dbReference type="InterPro" id="IPR029446">
    <property type="entry name" value="COPB1_appendage_platform_dom"/>
</dbReference>
<dbReference type="Proteomes" id="UP000016924">
    <property type="component" value="Unassembled WGS sequence"/>
</dbReference>
<keyword evidence="8 10" id="KW-0472">Membrane</keyword>
<feature type="region of interest" description="Disordered" evidence="11">
    <location>
        <begin position="495"/>
        <end position="520"/>
    </location>
</feature>
<dbReference type="Pfam" id="PF14806">
    <property type="entry name" value="Coatomer_b_Cpla"/>
    <property type="match status" value="1"/>
</dbReference>
<dbReference type="InterPro" id="IPR016460">
    <property type="entry name" value="COPB1"/>
</dbReference>
<dbReference type="GO" id="GO:0030126">
    <property type="term" value="C:COPI vesicle coat"/>
    <property type="evidence" value="ECO:0007669"/>
    <property type="project" value="EnsemblFungi"/>
</dbReference>
<dbReference type="PIRSF" id="PIRSF005727">
    <property type="entry name" value="Coatomer_beta_subunit"/>
    <property type="match status" value="1"/>
</dbReference>
<dbReference type="InterPro" id="IPR002553">
    <property type="entry name" value="Clathrin/coatomer_adapt-like_N"/>
</dbReference>
<sequence length="954" mass="106679">MATFLENAYSLVHQDNAADQPTQQEFKTQLEKGTDDTKIETMKRILTIMLNGDPMPGLLMHIIRFVMPSKSKPLKKLLYIYYEICPKHDASGKLRQEWILVCNGMRFDLQHPNEYVRGNTLRFVCKLRDAELVEPLLQPARQCLEHRHAYVRKNAVFAIASIYQHMEALIPDAPELIQNFLEEENDHTCKRNAFAALASISHEKAMEYLSGVFDGIPNADELLQLVELEFIRKDAVTNPQNKARYLRLIFDLLEANTATVVYEAASSLTALTTNPVAVKAAASKFIELAIKEPDNNVKLIVLEKVDQLRHKNEGVLDDLTMEILRVLSSPDIDVRKKALGLAMEMVSSKNVEEVVMLLKKELSKTVDEQYEKNTEYRSLLIHSIHQCAIKFSEVAASAVESLMDFIADFNNASAVDVISFVKEVVEKFPKLRSSLVERLVSTLSEVRAGKVYRGALWIVGEYSLEANDIREAWRRIRASLGEIPILASEQRLLDEVPEDKPDPRDQVNGHAKGAEPTGSRKVLADGTYATESALTSQAAVKAKLEAIKAAQKPPLRQLILDGDYYLATVLSSTLTKLVMRHAEISNETARTNALKAEAMLIMISIIRVGQSQFVKNPIDEDSIDRIMSCVRSLAEFEQKGVLETIFLDDTRKAFRTMVQAEEKKRSEKEAMEKAKTAIQIDDVVSIRQLAKKNTVDGAEEFEQDLERATGGDAGAEDLSSKLNRVVQLTGFSDPVYAEAYVKVHQFDIVLDVLLVNQTTDTLQNLSIEFATLGDLKVVERPTTQNLGPHDFLNVQATIKVSSTDTGVIFGNVVYDGASSTDSNVVILNDIHVDIMDYIHPAYCTETQFRTMWTEFEWENKVNIKSKAKTLRDFLKQLMAVTNMSCLTPEASMKGDCQFLSANLYARSVFGEDALANLSIEKEGDDGPVTGFVRIRSRSQGLALSLGSLKGLNKA</sequence>
<dbReference type="SUPFAM" id="SSF48371">
    <property type="entry name" value="ARM repeat"/>
    <property type="match status" value="1"/>
</dbReference>
<dbReference type="InterPro" id="IPR011989">
    <property type="entry name" value="ARM-like"/>
</dbReference>
<evidence type="ECO:0000256" key="9">
    <source>
        <dbReference type="ARBA" id="ARBA00023329"/>
    </source>
</evidence>
<dbReference type="GO" id="GO:0008298">
    <property type="term" value="P:intracellular mRNA localization"/>
    <property type="evidence" value="ECO:0007669"/>
    <property type="project" value="EnsemblFungi"/>
</dbReference>
<dbReference type="InterPro" id="IPR011710">
    <property type="entry name" value="Coatomer_bsu_C"/>
</dbReference>
<dbReference type="AlphaFoldDB" id="R7Z048"/>
<comment type="subcellular location">
    <subcellularLocation>
        <location evidence="10">Cytoplasm</location>
    </subcellularLocation>
    <subcellularLocation>
        <location evidence="1 10">Golgi apparatus membrane</location>
        <topology evidence="1 10">Peripheral membrane protein</topology>
        <orientation evidence="1 10">Cytoplasmic side</orientation>
    </subcellularLocation>
    <subcellularLocation>
        <location evidence="10">Cytoplasmic vesicle</location>
        <location evidence="10">COPI-coated vesicle membrane</location>
        <topology evidence="10">Peripheral membrane protein</topology>
        <orientation evidence="10">Cytoplasmic side</orientation>
    </subcellularLocation>
</comment>
<accession>R7Z048</accession>
<dbReference type="PANTHER" id="PTHR10635:SF0">
    <property type="entry name" value="COATOMER SUBUNIT BETA"/>
    <property type="match status" value="1"/>
</dbReference>
<evidence type="ECO:0000256" key="11">
    <source>
        <dbReference type="SAM" id="MobiDB-lite"/>
    </source>
</evidence>
<dbReference type="Gene3D" id="1.25.10.10">
    <property type="entry name" value="Leucine-rich Repeat Variant"/>
    <property type="match status" value="1"/>
</dbReference>
<feature type="domain" description="Coatomer beta subunit C-terminal" evidence="13">
    <location>
        <begin position="680"/>
        <end position="816"/>
    </location>
</feature>
<dbReference type="OrthoDB" id="10261439at2759"/>
<dbReference type="FunFam" id="1.25.10.10:FF:000260">
    <property type="entry name" value="Coatomer subunit beta"/>
    <property type="match status" value="1"/>
</dbReference>
<dbReference type="eggNOG" id="KOG1058">
    <property type="taxonomic scope" value="Eukaryota"/>
</dbReference>
<comment type="subunit">
    <text evidence="10">Oligomeric complex that consists of at least the alpha, beta, beta', gamma, delta, epsilon and zeta subunits.</text>
</comment>
<keyword evidence="9 10" id="KW-0968">Cytoplasmic vesicle</keyword>